<dbReference type="CDD" id="cd03443">
    <property type="entry name" value="PaaI_thioesterase"/>
    <property type="match status" value="1"/>
</dbReference>
<evidence type="ECO:0000259" key="2">
    <source>
        <dbReference type="Pfam" id="PF03061"/>
    </source>
</evidence>
<keyword evidence="1" id="KW-0378">Hydrolase</keyword>
<gene>
    <name evidence="3" type="ORF">HMPREF9709_01423</name>
</gene>
<dbReference type="RefSeq" id="WP_005398938.1">
    <property type="nucleotide sequence ID" value="NZ_JH601088.1"/>
</dbReference>
<dbReference type="Gene3D" id="3.10.129.10">
    <property type="entry name" value="Hotdog Thioesterase"/>
    <property type="match status" value="1"/>
</dbReference>
<proteinExistence type="predicted"/>
<dbReference type="GeneID" id="96999382"/>
<dbReference type="InterPro" id="IPR029069">
    <property type="entry name" value="HotDog_dom_sf"/>
</dbReference>
<dbReference type="eggNOG" id="COG2050">
    <property type="taxonomic scope" value="Bacteria"/>
</dbReference>
<evidence type="ECO:0000313" key="3">
    <source>
        <dbReference type="EMBL" id="EHR32692.1"/>
    </source>
</evidence>
<protein>
    <recommendedName>
        <fullName evidence="2">Thioesterase domain-containing protein</fullName>
    </recommendedName>
</protein>
<dbReference type="PANTHER" id="PTHR42856:SF1">
    <property type="entry name" value="ACYL-COENZYME A THIOESTERASE PAAI"/>
    <property type="match status" value="1"/>
</dbReference>
<dbReference type="InterPro" id="IPR006683">
    <property type="entry name" value="Thioestr_dom"/>
</dbReference>
<dbReference type="PANTHER" id="PTHR42856">
    <property type="entry name" value="ACYL-COENZYME A THIOESTERASE PAAI"/>
    <property type="match status" value="1"/>
</dbReference>
<dbReference type="InterPro" id="IPR003736">
    <property type="entry name" value="PAAI_dom"/>
</dbReference>
<comment type="caution">
    <text evidence="3">The sequence shown here is derived from an EMBL/GenBank/DDBJ whole genome shotgun (WGS) entry which is preliminary data.</text>
</comment>
<reference evidence="3 4" key="1">
    <citation type="submission" date="2012-01" db="EMBL/GenBank/DDBJ databases">
        <title>The Genome Sequence of Helcococcus kunzii ATCC 51366.</title>
        <authorList>
            <consortium name="The Broad Institute Genome Sequencing Platform"/>
            <person name="Earl A."/>
            <person name="Ward D."/>
            <person name="Feldgarden M."/>
            <person name="Gevers D."/>
            <person name="Huys G."/>
            <person name="Young S.K."/>
            <person name="Zeng Q."/>
            <person name="Gargeya S."/>
            <person name="Fitzgerald M."/>
            <person name="Haas B."/>
            <person name="Abouelleil A."/>
            <person name="Alvarado L."/>
            <person name="Arachchi H.M."/>
            <person name="Berlin A."/>
            <person name="Chapman S.B."/>
            <person name="Gearin G."/>
            <person name="Goldberg J."/>
            <person name="Griggs A."/>
            <person name="Gujja S."/>
            <person name="Hansen M."/>
            <person name="Heiman D."/>
            <person name="Howarth C."/>
            <person name="Larimer J."/>
            <person name="Lui A."/>
            <person name="MacDonald P.J.P."/>
            <person name="McCowen C."/>
            <person name="Montmayeur A."/>
            <person name="Murphy C."/>
            <person name="Neiman D."/>
            <person name="Pearson M."/>
            <person name="Priest M."/>
            <person name="Roberts A."/>
            <person name="Saif S."/>
            <person name="Shea T."/>
            <person name="Sisk P."/>
            <person name="Stolte C."/>
            <person name="Sykes S."/>
            <person name="Wortman J."/>
            <person name="Nusbaum C."/>
            <person name="Birren B."/>
        </authorList>
    </citation>
    <scope>NUCLEOTIDE SEQUENCE [LARGE SCALE GENOMIC DNA]</scope>
    <source>
        <strain evidence="3 4">ATCC 51366</strain>
    </source>
</reference>
<evidence type="ECO:0000313" key="4">
    <source>
        <dbReference type="Proteomes" id="UP000004191"/>
    </source>
</evidence>
<sequence>MENKNLKLLTVFDNYEIIKLEKDTAIVKTIVEKSNLNLYENAHGGYLFALCDSVSGYVFIGNGTDVVTLSSSINYIKGAKLGDELTITAKILHNGRNTKVVDTQITNQDDRLIVKSTFTMYPIKK</sequence>
<dbReference type="AlphaFoldDB" id="H3NQ12"/>
<name>H3NQ12_9FIRM</name>
<accession>H3NQ12</accession>
<organism evidence="3 4">
    <name type="scientific">Helcococcus kunzii ATCC 51366</name>
    <dbReference type="NCBI Taxonomy" id="883114"/>
    <lineage>
        <taxon>Bacteria</taxon>
        <taxon>Bacillati</taxon>
        <taxon>Bacillota</taxon>
        <taxon>Tissierellia</taxon>
        <taxon>Tissierellales</taxon>
        <taxon>Peptoniphilaceae</taxon>
        <taxon>Helcococcus</taxon>
    </lineage>
</organism>
<evidence type="ECO:0000256" key="1">
    <source>
        <dbReference type="ARBA" id="ARBA00022801"/>
    </source>
</evidence>
<dbReference type="PATRIC" id="fig|883114.3.peg.1415"/>
<dbReference type="STRING" id="883114.HMPREF9709_01423"/>
<dbReference type="EMBL" id="AGEI01000025">
    <property type="protein sequence ID" value="EHR32692.1"/>
    <property type="molecule type" value="Genomic_DNA"/>
</dbReference>
<dbReference type="NCBIfam" id="TIGR00369">
    <property type="entry name" value="unchar_dom_1"/>
    <property type="match status" value="1"/>
</dbReference>
<dbReference type="InterPro" id="IPR052723">
    <property type="entry name" value="Acyl-CoA_thioesterase_PaaI"/>
</dbReference>
<dbReference type="Pfam" id="PF03061">
    <property type="entry name" value="4HBT"/>
    <property type="match status" value="1"/>
</dbReference>
<feature type="domain" description="Thioesterase" evidence="2">
    <location>
        <begin position="41"/>
        <end position="113"/>
    </location>
</feature>
<dbReference type="SUPFAM" id="SSF54637">
    <property type="entry name" value="Thioesterase/thiol ester dehydrase-isomerase"/>
    <property type="match status" value="1"/>
</dbReference>
<dbReference type="GO" id="GO:0016289">
    <property type="term" value="F:acyl-CoA hydrolase activity"/>
    <property type="evidence" value="ECO:0007669"/>
    <property type="project" value="UniProtKB-ARBA"/>
</dbReference>
<dbReference type="HOGENOM" id="CLU_089876_11_1_9"/>
<keyword evidence="4" id="KW-1185">Reference proteome</keyword>
<dbReference type="Proteomes" id="UP000004191">
    <property type="component" value="Unassembled WGS sequence"/>
</dbReference>
<dbReference type="OrthoDB" id="2139465at2"/>